<feature type="domain" description="AB hydrolase-1" evidence="3">
    <location>
        <begin position="49"/>
        <end position="223"/>
    </location>
</feature>
<keyword evidence="2 4" id="KW-0378">Hydrolase</keyword>
<dbReference type="SUPFAM" id="SSF53474">
    <property type="entry name" value="alpha/beta-Hydrolases"/>
    <property type="match status" value="1"/>
</dbReference>
<sequence>MQACFIDGDVIYRQHRFEVPLNYQDPQGPTLSVFAREVCDLASDEQALPWLVYFQGGPGFPSPRPDSRSGWLKRALQQYRVLLLDQRGTGNSTVISHQTLAGMTPTKQADYLSHFRADNIVRDAELIREKLGVPQWAILGQSFGGFCALTYLSFYPQSLSRAYLTGGVPSLTRHADDVYTATYQRIQDKNKAFFAQFPQAQAQCQKIADYLLNHDVRLPNGQRFTVEQFQLIGINLGRSHANVPMYYLLEEAFVTVNGDNGQSCETLSYTFLNAMLAEQSHQTNPIYAILHEAIYCQDDAHNQRSDWSAHRVREHFPQFNYQTGQPFLFTGEMVYPWMFDQFANLKPLKAAANILAEKADWPALYDIEALANNTVPVTCAVYAEDMYVEMAYSQETLKGIPNSKAWITNEYEHNGLREDGERILDKLIEMGNAIAHLPK</sequence>
<accession>A0A090QJV4</accession>
<organism evidence="4 5">
    <name type="scientific">Photobacterium aphoticum</name>
    <dbReference type="NCBI Taxonomy" id="754436"/>
    <lineage>
        <taxon>Bacteria</taxon>
        <taxon>Pseudomonadati</taxon>
        <taxon>Pseudomonadota</taxon>
        <taxon>Gammaproteobacteria</taxon>
        <taxon>Vibrionales</taxon>
        <taxon>Vibrionaceae</taxon>
        <taxon>Photobacterium</taxon>
    </lineage>
</organism>
<evidence type="ECO:0000313" key="5">
    <source>
        <dbReference type="Proteomes" id="UP000029227"/>
    </source>
</evidence>
<gene>
    <name evidence="4" type="ORF">JCM19237_5401</name>
</gene>
<dbReference type="InterPro" id="IPR051601">
    <property type="entry name" value="Serine_prot/Carboxylest_S33"/>
</dbReference>
<keyword evidence="4" id="KW-0031">Aminopeptidase</keyword>
<dbReference type="PANTHER" id="PTHR43248:SF2">
    <property type="entry name" value="PROLYL AMINOPEPTIDASE"/>
    <property type="match status" value="1"/>
</dbReference>
<reference evidence="4 5" key="1">
    <citation type="journal article" date="2014" name="Genome Announc.">
        <title>Draft Genome Sequences of Two Vibrionaceae Species, Vibrio ponticus C121 and Photobacterium aphoticum C119, Isolated as Coral Reef Microbiota.</title>
        <authorList>
            <person name="Al-saari N."/>
            <person name="Meirelles P.M."/>
            <person name="Mino S."/>
            <person name="Suda W."/>
            <person name="Oshima K."/>
            <person name="Hattori M."/>
            <person name="Ohkuma M."/>
            <person name="Thompson F.L."/>
            <person name="Gomez-Gil B."/>
            <person name="Sawabe T."/>
            <person name="Sawabe T."/>
        </authorList>
    </citation>
    <scope>NUCLEOTIDE SEQUENCE [LARGE SCALE GENOMIC DNA]</scope>
    <source>
        <strain evidence="4 5">JCM 19237</strain>
    </source>
</reference>
<dbReference type="InterPro" id="IPR002410">
    <property type="entry name" value="Peptidase_S33"/>
</dbReference>
<dbReference type="PANTHER" id="PTHR43248">
    <property type="entry name" value="2-SUCCINYL-6-HYDROXY-2,4-CYCLOHEXADIENE-1-CARBOXYLATE SYNTHASE"/>
    <property type="match status" value="1"/>
</dbReference>
<evidence type="ECO:0000256" key="2">
    <source>
        <dbReference type="ARBA" id="ARBA00022801"/>
    </source>
</evidence>
<dbReference type="eggNOG" id="COG0596">
    <property type="taxonomic scope" value="Bacteria"/>
</dbReference>
<dbReference type="Proteomes" id="UP000029227">
    <property type="component" value="Unassembled WGS sequence"/>
</dbReference>
<keyword evidence="4" id="KW-0645">Protease</keyword>
<comment type="similarity">
    <text evidence="1">Belongs to the peptidase S33 family.</text>
</comment>
<dbReference type="Pfam" id="PF00561">
    <property type="entry name" value="Abhydrolase_1"/>
    <property type="match status" value="1"/>
</dbReference>
<dbReference type="AlphaFoldDB" id="A0A090QJV4"/>
<dbReference type="EC" id="3.4.11.5" evidence="4"/>
<dbReference type="Gene3D" id="3.40.50.1820">
    <property type="entry name" value="alpha/beta hydrolase"/>
    <property type="match status" value="1"/>
</dbReference>
<evidence type="ECO:0000259" key="3">
    <source>
        <dbReference type="Pfam" id="PF00561"/>
    </source>
</evidence>
<comment type="caution">
    <text evidence="4">The sequence shown here is derived from an EMBL/GenBank/DDBJ whole genome shotgun (WGS) entry which is preliminary data.</text>
</comment>
<dbReference type="GO" id="GO:0004177">
    <property type="term" value="F:aminopeptidase activity"/>
    <property type="evidence" value="ECO:0007669"/>
    <property type="project" value="UniProtKB-KW"/>
</dbReference>
<proteinExistence type="inferred from homology"/>
<dbReference type="EMBL" id="BBMN01000001">
    <property type="protein sequence ID" value="GAL02508.1"/>
    <property type="molecule type" value="Genomic_DNA"/>
</dbReference>
<dbReference type="InterPro" id="IPR029058">
    <property type="entry name" value="AB_hydrolase_fold"/>
</dbReference>
<dbReference type="PRINTS" id="PR00793">
    <property type="entry name" value="PROAMNOPTASE"/>
</dbReference>
<dbReference type="InterPro" id="IPR000073">
    <property type="entry name" value="AB_hydrolase_1"/>
</dbReference>
<dbReference type="GO" id="GO:0006508">
    <property type="term" value="P:proteolysis"/>
    <property type="evidence" value="ECO:0007669"/>
    <property type="project" value="InterPro"/>
</dbReference>
<dbReference type="STRING" id="754436.JCM19237_5401"/>
<protein>
    <submittedName>
        <fullName evidence="4">Proline iminopeptidase</fullName>
        <ecNumber evidence="4">3.4.11.5</ecNumber>
    </submittedName>
</protein>
<evidence type="ECO:0000313" key="4">
    <source>
        <dbReference type="EMBL" id="GAL02508.1"/>
    </source>
</evidence>
<name>A0A090QJV4_9GAMM</name>
<evidence type="ECO:0000256" key="1">
    <source>
        <dbReference type="ARBA" id="ARBA00010088"/>
    </source>
</evidence>